<evidence type="ECO:0000256" key="1">
    <source>
        <dbReference type="ARBA" id="ARBA00006464"/>
    </source>
</evidence>
<gene>
    <name evidence="4" type="ORF">BEP19_13255</name>
</gene>
<evidence type="ECO:0000313" key="4">
    <source>
        <dbReference type="EMBL" id="RKD23178.1"/>
    </source>
</evidence>
<comment type="similarity">
    <text evidence="1">Belongs to the bacterial sugar transferase family.</text>
</comment>
<dbReference type="Pfam" id="PF02397">
    <property type="entry name" value="Bac_transf"/>
    <property type="match status" value="1"/>
</dbReference>
<sequence>MKRLFDVVCAVTGLVILGPIILLTAWLIRWNIGSPVFFKQDRPGLNGVPFILYKFRTMTNECDEYGKLLPDHKRLTPFGKLVRKLSLDELPQLYNVLKGEMSLVGPRPLLMEYLPLYTERQAMRHLVRPGITGLAQVSGRNAISWDERLEMDAQYVESRSWILDLKILLLTISKVFKSEGINQKGHATVEKFAGSKSIGGDHQ</sequence>
<organism evidence="4 5">
    <name type="scientific">Ammoniphilus oxalaticus</name>
    <dbReference type="NCBI Taxonomy" id="66863"/>
    <lineage>
        <taxon>Bacteria</taxon>
        <taxon>Bacillati</taxon>
        <taxon>Bacillota</taxon>
        <taxon>Bacilli</taxon>
        <taxon>Bacillales</taxon>
        <taxon>Paenibacillaceae</taxon>
        <taxon>Aneurinibacillus group</taxon>
        <taxon>Ammoniphilus</taxon>
    </lineage>
</organism>
<dbReference type="RefSeq" id="WP_120190668.1">
    <property type="nucleotide sequence ID" value="NZ_MCHY01000009.1"/>
</dbReference>
<evidence type="ECO:0000256" key="2">
    <source>
        <dbReference type="SAM" id="Phobius"/>
    </source>
</evidence>
<reference evidence="4 5" key="1">
    <citation type="submission" date="2016-08" db="EMBL/GenBank/DDBJ databases">
        <title>Novel Firmicute Genomes.</title>
        <authorList>
            <person name="Poppleton D.I."/>
            <person name="Gribaldo S."/>
        </authorList>
    </citation>
    <scope>NUCLEOTIDE SEQUENCE [LARGE SCALE GENOMIC DNA]</scope>
    <source>
        <strain evidence="4 5">RAOx-1</strain>
    </source>
</reference>
<keyword evidence="4" id="KW-0808">Transferase</keyword>
<comment type="caution">
    <text evidence="4">The sequence shown here is derived from an EMBL/GenBank/DDBJ whole genome shotgun (WGS) entry which is preliminary data.</text>
</comment>
<accession>A0A419SHB9</accession>
<name>A0A419SHB9_9BACL</name>
<dbReference type="GO" id="GO:0016780">
    <property type="term" value="F:phosphotransferase activity, for other substituted phosphate groups"/>
    <property type="evidence" value="ECO:0007669"/>
    <property type="project" value="TreeGrafter"/>
</dbReference>
<evidence type="ECO:0000259" key="3">
    <source>
        <dbReference type="Pfam" id="PF02397"/>
    </source>
</evidence>
<dbReference type="EMBL" id="MCHY01000009">
    <property type="protein sequence ID" value="RKD23178.1"/>
    <property type="molecule type" value="Genomic_DNA"/>
</dbReference>
<dbReference type="InterPro" id="IPR003362">
    <property type="entry name" value="Bact_transf"/>
</dbReference>
<dbReference type="PANTHER" id="PTHR30576">
    <property type="entry name" value="COLANIC BIOSYNTHESIS UDP-GLUCOSE LIPID CARRIER TRANSFERASE"/>
    <property type="match status" value="1"/>
</dbReference>
<keyword evidence="2" id="KW-0472">Membrane</keyword>
<keyword evidence="2" id="KW-0812">Transmembrane</keyword>
<keyword evidence="5" id="KW-1185">Reference proteome</keyword>
<feature type="domain" description="Bacterial sugar transferase" evidence="3">
    <location>
        <begin position="2"/>
        <end position="177"/>
    </location>
</feature>
<dbReference type="Proteomes" id="UP000284219">
    <property type="component" value="Unassembled WGS sequence"/>
</dbReference>
<evidence type="ECO:0000313" key="5">
    <source>
        <dbReference type="Proteomes" id="UP000284219"/>
    </source>
</evidence>
<feature type="transmembrane region" description="Helical" evidence="2">
    <location>
        <begin position="7"/>
        <end position="28"/>
    </location>
</feature>
<protein>
    <submittedName>
        <fullName evidence="4">Sugar transferase</fullName>
    </submittedName>
</protein>
<dbReference type="AlphaFoldDB" id="A0A419SHB9"/>
<dbReference type="PANTHER" id="PTHR30576:SF8">
    <property type="entry name" value="UNDECAPRENYL-PHOSPHATE GALACTOSE PHOSPHOTRANSFERASE"/>
    <property type="match status" value="1"/>
</dbReference>
<proteinExistence type="inferred from homology"/>
<dbReference type="OrthoDB" id="9808602at2"/>
<keyword evidence="2" id="KW-1133">Transmembrane helix</keyword>